<evidence type="ECO:0000256" key="3">
    <source>
        <dbReference type="ARBA" id="ARBA00022723"/>
    </source>
</evidence>
<dbReference type="Pfam" id="PF00096">
    <property type="entry name" value="zf-C2H2"/>
    <property type="match status" value="2"/>
</dbReference>
<keyword evidence="5 11" id="KW-0863">Zinc-finger</keyword>
<sequence length="173" mass="19218">PEPPNPQSRDPKTGTPTPEKPGETPRETPEIPEFSLPRLRQSPGGAQTPARDGAAPQVSGMREKFPFELRLGDPPTPAFRGKSLQMPGLREILQRGFSWSSHLDRHRRTHAAKRREAAEKPHKCGECGKGFGANSALAKHRRLHSGEKPYKCPECGKSFGVRSNLIKHQRTHL</sequence>
<evidence type="ECO:0000256" key="6">
    <source>
        <dbReference type="ARBA" id="ARBA00022833"/>
    </source>
</evidence>
<comment type="similarity">
    <text evidence="2">Belongs to the krueppel C2H2-type zinc-finger protein family.</text>
</comment>
<dbReference type="Ensembl" id="ENSCCET00000011760.1">
    <property type="protein sequence ID" value="ENSCCEP00000007313.1"/>
    <property type="gene ID" value="ENSCCEG00000007701.1"/>
</dbReference>
<evidence type="ECO:0000256" key="2">
    <source>
        <dbReference type="ARBA" id="ARBA00006991"/>
    </source>
</evidence>
<dbReference type="GO" id="GO:0005634">
    <property type="term" value="C:nucleus"/>
    <property type="evidence" value="ECO:0007669"/>
    <property type="project" value="UniProtKB-SubCell"/>
</dbReference>
<evidence type="ECO:0000256" key="1">
    <source>
        <dbReference type="ARBA" id="ARBA00004123"/>
    </source>
</evidence>
<dbReference type="PROSITE" id="PS00028">
    <property type="entry name" value="ZINC_FINGER_C2H2_1"/>
    <property type="match status" value="2"/>
</dbReference>
<keyword evidence="9" id="KW-0804">Transcription</keyword>
<keyword evidence="8" id="KW-0238">DNA-binding</keyword>
<name>A0A8C0ZB32_CYACU</name>
<comment type="subcellular location">
    <subcellularLocation>
        <location evidence="1">Nucleus</location>
    </subcellularLocation>
</comment>
<evidence type="ECO:0000256" key="10">
    <source>
        <dbReference type="ARBA" id="ARBA00023242"/>
    </source>
</evidence>
<keyword evidence="7" id="KW-0805">Transcription regulation</keyword>
<organism evidence="14 15">
    <name type="scientific">Cyanistes caeruleus</name>
    <name type="common">Eurasian blue tit</name>
    <name type="synonym">Parus caeruleus</name>
    <dbReference type="NCBI Taxonomy" id="156563"/>
    <lineage>
        <taxon>Eukaryota</taxon>
        <taxon>Metazoa</taxon>
        <taxon>Chordata</taxon>
        <taxon>Craniata</taxon>
        <taxon>Vertebrata</taxon>
        <taxon>Euteleostomi</taxon>
        <taxon>Archelosauria</taxon>
        <taxon>Archosauria</taxon>
        <taxon>Dinosauria</taxon>
        <taxon>Saurischia</taxon>
        <taxon>Theropoda</taxon>
        <taxon>Coelurosauria</taxon>
        <taxon>Aves</taxon>
        <taxon>Neognathae</taxon>
        <taxon>Neoaves</taxon>
        <taxon>Telluraves</taxon>
        <taxon>Australaves</taxon>
        <taxon>Passeriformes</taxon>
        <taxon>Paridae</taxon>
        <taxon>Cyanistes</taxon>
    </lineage>
</organism>
<reference evidence="14" key="1">
    <citation type="submission" date="2025-08" db="UniProtKB">
        <authorList>
            <consortium name="Ensembl"/>
        </authorList>
    </citation>
    <scope>IDENTIFICATION</scope>
</reference>
<gene>
    <name evidence="14" type="primary">LOC111943865</name>
</gene>
<evidence type="ECO:0000313" key="15">
    <source>
        <dbReference type="Proteomes" id="UP000694410"/>
    </source>
</evidence>
<keyword evidence="3" id="KW-0479">Metal-binding</keyword>
<accession>A0A8C0ZB32</accession>
<protein>
    <submittedName>
        <fullName evidence="14">Zinc finger protein 135-like</fullName>
    </submittedName>
</protein>
<keyword evidence="4" id="KW-0677">Repeat</keyword>
<dbReference type="FunFam" id="3.30.160.60:FF:000933">
    <property type="entry name" value="zinc finger protein 771"/>
    <property type="match status" value="1"/>
</dbReference>
<dbReference type="AlphaFoldDB" id="A0A8C0ZB32"/>
<feature type="compositionally biased region" description="Basic and acidic residues" evidence="12">
    <location>
        <begin position="20"/>
        <end position="29"/>
    </location>
</feature>
<dbReference type="InterPro" id="IPR013087">
    <property type="entry name" value="Znf_C2H2_type"/>
</dbReference>
<evidence type="ECO:0000256" key="11">
    <source>
        <dbReference type="PROSITE-ProRule" id="PRU00042"/>
    </source>
</evidence>
<feature type="domain" description="C2H2-type" evidence="13">
    <location>
        <begin position="122"/>
        <end position="149"/>
    </location>
</feature>
<reference evidence="14" key="2">
    <citation type="submission" date="2025-09" db="UniProtKB">
        <authorList>
            <consortium name="Ensembl"/>
        </authorList>
    </citation>
    <scope>IDENTIFICATION</scope>
</reference>
<dbReference type="PANTHER" id="PTHR23226:SF377">
    <property type="entry name" value="ZINC FINGER AND SCAN DOMAIN-CONTAINING PROTEIN 20"/>
    <property type="match status" value="1"/>
</dbReference>
<evidence type="ECO:0000256" key="7">
    <source>
        <dbReference type="ARBA" id="ARBA00023015"/>
    </source>
</evidence>
<dbReference type="FunFam" id="3.30.160.60:FF:001468">
    <property type="entry name" value="Zinc finger protein 672"/>
    <property type="match status" value="1"/>
</dbReference>
<evidence type="ECO:0000313" key="14">
    <source>
        <dbReference type="Ensembl" id="ENSCCEP00000007313.1"/>
    </source>
</evidence>
<evidence type="ECO:0000256" key="5">
    <source>
        <dbReference type="ARBA" id="ARBA00022771"/>
    </source>
</evidence>
<evidence type="ECO:0000259" key="13">
    <source>
        <dbReference type="PROSITE" id="PS50157"/>
    </source>
</evidence>
<dbReference type="SMART" id="SM00355">
    <property type="entry name" value="ZnF_C2H2"/>
    <property type="match status" value="2"/>
</dbReference>
<evidence type="ECO:0000256" key="9">
    <source>
        <dbReference type="ARBA" id="ARBA00023163"/>
    </source>
</evidence>
<feature type="domain" description="C2H2-type" evidence="13">
    <location>
        <begin position="150"/>
        <end position="173"/>
    </location>
</feature>
<dbReference type="GO" id="GO:0000978">
    <property type="term" value="F:RNA polymerase II cis-regulatory region sequence-specific DNA binding"/>
    <property type="evidence" value="ECO:0007669"/>
    <property type="project" value="TreeGrafter"/>
</dbReference>
<evidence type="ECO:0000256" key="8">
    <source>
        <dbReference type="ARBA" id="ARBA00023125"/>
    </source>
</evidence>
<evidence type="ECO:0000256" key="12">
    <source>
        <dbReference type="SAM" id="MobiDB-lite"/>
    </source>
</evidence>
<dbReference type="GO" id="GO:0008270">
    <property type="term" value="F:zinc ion binding"/>
    <property type="evidence" value="ECO:0007669"/>
    <property type="project" value="UniProtKB-KW"/>
</dbReference>
<dbReference type="InterPro" id="IPR036236">
    <property type="entry name" value="Znf_C2H2_sf"/>
</dbReference>
<dbReference type="PROSITE" id="PS50157">
    <property type="entry name" value="ZINC_FINGER_C2H2_2"/>
    <property type="match status" value="2"/>
</dbReference>
<keyword evidence="10" id="KW-0539">Nucleus</keyword>
<proteinExistence type="inferred from homology"/>
<keyword evidence="6" id="KW-0862">Zinc</keyword>
<dbReference type="SUPFAM" id="SSF57667">
    <property type="entry name" value="beta-beta-alpha zinc fingers"/>
    <property type="match status" value="1"/>
</dbReference>
<dbReference type="GO" id="GO:0000981">
    <property type="term" value="F:DNA-binding transcription factor activity, RNA polymerase II-specific"/>
    <property type="evidence" value="ECO:0007669"/>
    <property type="project" value="TreeGrafter"/>
</dbReference>
<feature type="region of interest" description="Disordered" evidence="12">
    <location>
        <begin position="1"/>
        <end position="60"/>
    </location>
</feature>
<keyword evidence="15" id="KW-1185">Reference proteome</keyword>
<dbReference type="PANTHER" id="PTHR23226">
    <property type="entry name" value="ZINC FINGER AND SCAN DOMAIN-CONTAINING"/>
    <property type="match status" value="1"/>
</dbReference>
<dbReference type="Proteomes" id="UP000694410">
    <property type="component" value="Unplaced"/>
</dbReference>
<dbReference type="Gene3D" id="3.30.160.60">
    <property type="entry name" value="Classic Zinc Finger"/>
    <property type="match status" value="2"/>
</dbReference>
<evidence type="ECO:0000256" key="4">
    <source>
        <dbReference type="ARBA" id="ARBA00022737"/>
    </source>
</evidence>